<protein>
    <recommendedName>
        <fullName evidence="3">beta-glucosidase</fullName>
        <ecNumber evidence="3">3.2.1.21</ecNumber>
    </recommendedName>
</protein>
<dbReference type="PRINTS" id="PR00133">
    <property type="entry name" value="GLHYDRLASE3"/>
</dbReference>
<evidence type="ECO:0000256" key="4">
    <source>
        <dbReference type="ARBA" id="ARBA00022729"/>
    </source>
</evidence>
<evidence type="ECO:0000259" key="8">
    <source>
        <dbReference type="SMART" id="SM01217"/>
    </source>
</evidence>
<evidence type="ECO:0000313" key="10">
    <source>
        <dbReference type="Proteomes" id="UP000004846"/>
    </source>
</evidence>
<dbReference type="PROSITE" id="PS00775">
    <property type="entry name" value="GLYCOSYL_HYDROL_F3"/>
    <property type="match status" value="1"/>
</dbReference>
<dbReference type="InterPro" id="IPR036962">
    <property type="entry name" value="Glyco_hydro_3_N_sf"/>
</dbReference>
<dbReference type="HOGENOM" id="CLU_004542_5_1_9"/>
<dbReference type="PANTHER" id="PTHR30620:SF16">
    <property type="entry name" value="LYSOSOMAL BETA GLUCOSIDASE"/>
    <property type="match status" value="1"/>
</dbReference>
<dbReference type="InterPro" id="IPR036881">
    <property type="entry name" value="Glyco_hydro_3_C_sf"/>
</dbReference>
<dbReference type="GO" id="GO:0009251">
    <property type="term" value="P:glucan catabolic process"/>
    <property type="evidence" value="ECO:0007669"/>
    <property type="project" value="TreeGrafter"/>
</dbReference>
<dbReference type="SUPFAM" id="SSF52279">
    <property type="entry name" value="Beta-D-glucan exohydrolase, C-terminal domain"/>
    <property type="match status" value="1"/>
</dbReference>
<dbReference type="InterPro" id="IPR051915">
    <property type="entry name" value="Cellulose_Degrad_GH3"/>
</dbReference>
<dbReference type="InterPro" id="IPR002772">
    <property type="entry name" value="Glyco_hydro_3_C"/>
</dbReference>
<dbReference type="Pfam" id="PF00933">
    <property type="entry name" value="Glyco_hydro_3"/>
    <property type="match status" value="1"/>
</dbReference>
<evidence type="ECO:0000256" key="5">
    <source>
        <dbReference type="ARBA" id="ARBA00022801"/>
    </source>
</evidence>
<dbReference type="EC" id="3.2.1.21" evidence="3"/>
<gene>
    <name evidence="9" type="ORF">HMPREF9498_00782</name>
</gene>
<accession>A0A125W8I7</accession>
<dbReference type="Gene3D" id="2.60.40.10">
    <property type="entry name" value="Immunoglobulins"/>
    <property type="match status" value="1"/>
</dbReference>
<keyword evidence="4" id="KW-0732">Signal</keyword>
<dbReference type="InterPro" id="IPR017853">
    <property type="entry name" value="GH"/>
</dbReference>
<dbReference type="Gene3D" id="3.40.50.1700">
    <property type="entry name" value="Glycoside hydrolase family 3 C-terminal domain"/>
    <property type="match status" value="1"/>
</dbReference>
<dbReference type="Pfam" id="PF01915">
    <property type="entry name" value="Glyco_hydro_3_C"/>
    <property type="match status" value="1"/>
</dbReference>
<dbReference type="SMART" id="SM01217">
    <property type="entry name" value="Fn3_like"/>
    <property type="match status" value="1"/>
</dbReference>
<feature type="domain" description="Fibronectin type III-like" evidence="8">
    <location>
        <begin position="641"/>
        <end position="710"/>
    </location>
</feature>
<evidence type="ECO:0000256" key="6">
    <source>
        <dbReference type="ARBA" id="ARBA00023295"/>
    </source>
</evidence>
<dbReference type="Proteomes" id="UP000004846">
    <property type="component" value="Unassembled WGS sequence"/>
</dbReference>
<comment type="caution">
    <text evidence="9">The sequence shown here is derived from an EMBL/GenBank/DDBJ whole genome shotgun (WGS) entry which is preliminary data.</text>
</comment>
<keyword evidence="5 7" id="KW-0378">Hydrolase</keyword>
<dbReference type="InterPro" id="IPR026891">
    <property type="entry name" value="Fn3-like"/>
</dbReference>
<dbReference type="AlphaFoldDB" id="A0A125W8I7"/>
<evidence type="ECO:0000256" key="7">
    <source>
        <dbReference type="RuleBase" id="RU361161"/>
    </source>
</evidence>
<proteinExistence type="inferred from homology"/>
<dbReference type="PANTHER" id="PTHR30620">
    <property type="entry name" value="PERIPLASMIC BETA-GLUCOSIDASE-RELATED"/>
    <property type="match status" value="1"/>
</dbReference>
<dbReference type="InterPro" id="IPR013783">
    <property type="entry name" value="Ig-like_fold"/>
</dbReference>
<organism evidence="9 10">
    <name type="scientific">Enterococcus faecalis TX4248</name>
    <dbReference type="NCBI Taxonomy" id="749495"/>
    <lineage>
        <taxon>Bacteria</taxon>
        <taxon>Bacillati</taxon>
        <taxon>Bacillota</taxon>
        <taxon>Bacilli</taxon>
        <taxon>Lactobacillales</taxon>
        <taxon>Enterococcaceae</taxon>
        <taxon>Enterococcus</taxon>
    </lineage>
</organism>
<evidence type="ECO:0000256" key="3">
    <source>
        <dbReference type="ARBA" id="ARBA00012744"/>
    </source>
</evidence>
<dbReference type="InterPro" id="IPR001764">
    <property type="entry name" value="Glyco_hydro_3_N"/>
</dbReference>
<keyword evidence="6 7" id="KW-0326">Glycosidase</keyword>
<dbReference type="SUPFAM" id="SSF51445">
    <property type="entry name" value="(Trans)glycosidases"/>
    <property type="match status" value="1"/>
</dbReference>
<evidence type="ECO:0000256" key="1">
    <source>
        <dbReference type="ARBA" id="ARBA00000448"/>
    </source>
</evidence>
<dbReference type="InterPro" id="IPR019800">
    <property type="entry name" value="Glyco_hydro_3_AS"/>
</dbReference>
<dbReference type="FunFam" id="3.20.20.300:FF:000005">
    <property type="entry name" value="Periplasmic beta-glucosidase"/>
    <property type="match status" value="1"/>
</dbReference>
<dbReference type="GO" id="GO:0008422">
    <property type="term" value="F:beta-glucosidase activity"/>
    <property type="evidence" value="ECO:0007669"/>
    <property type="project" value="UniProtKB-EC"/>
</dbReference>
<reference evidence="9 10" key="1">
    <citation type="submission" date="2010-07" db="EMBL/GenBank/DDBJ databases">
        <authorList>
            <person name="Sid Ahmed O."/>
        </authorList>
    </citation>
    <scope>NUCLEOTIDE SEQUENCE [LARGE SCALE GENOMIC DNA]</scope>
    <source>
        <strain evidence="9 10">TX4248</strain>
    </source>
</reference>
<dbReference type="EMBL" id="AEBR01000024">
    <property type="protein sequence ID" value="EFM83508.1"/>
    <property type="molecule type" value="Genomic_DNA"/>
</dbReference>
<dbReference type="Gene3D" id="3.20.20.300">
    <property type="entry name" value="Glycoside hydrolase, family 3, N-terminal domain"/>
    <property type="match status" value="1"/>
</dbReference>
<evidence type="ECO:0000256" key="2">
    <source>
        <dbReference type="ARBA" id="ARBA00005336"/>
    </source>
</evidence>
<evidence type="ECO:0000313" key="9">
    <source>
        <dbReference type="EMBL" id="EFM83508.1"/>
    </source>
</evidence>
<comment type="similarity">
    <text evidence="2 7">Belongs to the glycosyl hydrolase 3 family.</text>
</comment>
<dbReference type="Pfam" id="PF14310">
    <property type="entry name" value="Fn3-like"/>
    <property type="match status" value="1"/>
</dbReference>
<name>A0A125W8I7_ENTFL</name>
<dbReference type="FunFam" id="2.60.40.10:FF:000495">
    <property type="entry name" value="Periplasmic beta-glucosidase"/>
    <property type="match status" value="1"/>
</dbReference>
<comment type="catalytic activity">
    <reaction evidence="1">
        <text>Hydrolysis of terminal, non-reducing beta-D-glucosyl residues with release of beta-D-glucose.</text>
        <dbReference type="EC" id="3.2.1.21"/>
    </reaction>
</comment>
<sequence length="722" mass="79880">MKKGESMKENQLIQLVEEMTIDEKINQLLQLAAAFYSDKAEEKTGPMSELGLSQETIDTAGTTLGVSGANEAKRVQKEYMQNHRLNIPTLLMADIIHGFRTIFPIPLALGSTWDEAAVEKMAEISAKEAAVSGLHVTFSPMVDLVRDPRWGRVMESTGEDPLLNSRLAAAMVRGYQGENLKEDNWRVAACVKHFAAYGGALAGRDYNTVDMSERQLREMYLPGYKAGLDAGAKLVMTSFNTVDGIPATGNQWLFRDVLRNEFGFEGVVISDWGAIKELIPHGVAKDEKQAAELAIKAGVDIEMMTTCYPDYLKELLEEGRIAETLIDEAVMRILKLKNELGLFENPYRGADEQAEAEVILSKEHREIAKKIAQKSMVLLKNENILPFTPQEKIALVGPGAQSQDILGAWSWQGKKEEAISLVAGAQKLTTNLLVAQEPFDYFEPTAAAIEEALTLASQADKVVVALGETDWMSGEAASRSDIRLPEKQLAVVAQIIEKNPNVVVTVYSGRPLDLQGIDVAKGIVQAWQPGTEGGNALAEILWGQYNPSGRLSMSFPETVGQVPIFYNVDNTGRPYESAPEEKYVSKYLDVSNYAKYPFGFGLSYSHFSYQPIQLSALTFTKEQPVTVSVLVRNNSPIAGEETVQFYVRDLVGQVVRPIKELKDFQKVWLEPKEEKEVQFLLSEDMVRYVHSDNQVTSDAGEFIVMIGGNSRDVQTATVTLNE</sequence>